<dbReference type="SMART" id="SM00240">
    <property type="entry name" value="FHA"/>
    <property type="match status" value="1"/>
</dbReference>
<dbReference type="EMBL" id="JAAIIG010000008">
    <property type="protein sequence ID" value="NMM98815.1"/>
    <property type="molecule type" value="Genomic_DNA"/>
</dbReference>
<feature type="compositionally biased region" description="Low complexity" evidence="2">
    <location>
        <begin position="352"/>
        <end position="370"/>
    </location>
</feature>
<name>A0A7Y0EYM0_9BIFI</name>
<feature type="region of interest" description="Disordered" evidence="2">
    <location>
        <begin position="348"/>
        <end position="370"/>
    </location>
</feature>
<evidence type="ECO:0000256" key="2">
    <source>
        <dbReference type="SAM" id="MobiDB-lite"/>
    </source>
</evidence>
<protein>
    <recommendedName>
        <fullName evidence="3">FHA domain-containing protein</fullName>
    </recommendedName>
</protein>
<dbReference type="InterPro" id="IPR000253">
    <property type="entry name" value="FHA_dom"/>
</dbReference>
<keyword evidence="5" id="KW-1185">Reference proteome</keyword>
<gene>
    <name evidence="4" type="ORF">G1C97_1773</name>
</gene>
<comment type="caution">
    <text evidence="4">The sequence shown here is derived from an EMBL/GenBank/DDBJ whole genome shotgun (WGS) entry which is preliminary data.</text>
</comment>
<feature type="region of interest" description="Disordered" evidence="2">
    <location>
        <begin position="234"/>
        <end position="328"/>
    </location>
</feature>
<dbReference type="Pfam" id="PF00498">
    <property type="entry name" value="FHA"/>
    <property type="match status" value="1"/>
</dbReference>
<organism evidence="4 5">
    <name type="scientific">Bifidobacterium olomucense</name>
    <dbReference type="NCBI Taxonomy" id="2675324"/>
    <lineage>
        <taxon>Bacteria</taxon>
        <taxon>Bacillati</taxon>
        <taxon>Actinomycetota</taxon>
        <taxon>Actinomycetes</taxon>
        <taxon>Bifidobacteriales</taxon>
        <taxon>Bifidobacteriaceae</taxon>
        <taxon>Bifidobacterium</taxon>
    </lineage>
</organism>
<dbReference type="SUPFAM" id="SSF49879">
    <property type="entry name" value="SMAD/FHA domain"/>
    <property type="match status" value="1"/>
</dbReference>
<proteinExistence type="predicted"/>
<dbReference type="AlphaFoldDB" id="A0A7Y0EYM0"/>
<sequence length="531" mass="56988">MKVKFSKDWYTGVQTLTARTTRGESLDVEHAKWLTKSHWYLLPLHYESTGNEIVFQYDATSTTSLHDVLRQVVPGDQYAGLLLAVLSVMEQCEAQRLPLTYVQWDPKRIRISSQNQPLFMVIPALGVEPDRHSATTLLALLSDDKKTRISGDAAQEYQRALAGLIGQVQTVSAEVLHDLLAHLMPASVKPRAVQEQTAKIPSEQGDVADGTEFGATRFGDTLLGATRLGSTLLSSDNVSTSTVPADSAPSSVSEDDGQDGSTVLSSLAHRSMPSERPVLSEGILPSEGPALPEPSSSTQAEMTDQQHAGSASGSESEEAQPQQHQQFGEIPDAEKSAAVTPMQWPGVERETAPAVSSATPTTPAAPTIPAATVEAPSIPQRTVFRRSIADERASARAIAQPPLRKPVKPAFDDFDESDNEGETILRPSTKQTVGFTVTRLRDGKSVTVHGAHATIGRSKTADIHMGGNTNVSRIHAVIDMLDDGRFSITDNHSANGTEVGGRELAEGGREYLPSGGDFTLADDTFVVTLLQ</sequence>
<dbReference type="CDD" id="cd00060">
    <property type="entry name" value="FHA"/>
    <property type="match status" value="1"/>
</dbReference>
<dbReference type="InterPro" id="IPR008984">
    <property type="entry name" value="SMAD_FHA_dom_sf"/>
</dbReference>
<accession>A0A7Y0EYM0</accession>
<evidence type="ECO:0000256" key="1">
    <source>
        <dbReference type="ARBA" id="ARBA00022553"/>
    </source>
</evidence>
<reference evidence="4 5" key="1">
    <citation type="submission" date="2020-02" db="EMBL/GenBank/DDBJ databases">
        <title>Characterization of phylogenetic diversity of novel bifidobacterial species isolated in Czech ZOOs.</title>
        <authorList>
            <person name="Lugli G.A."/>
            <person name="Vera N.B."/>
            <person name="Ventura M."/>
        </authorList>
    </citation>
    <scope>NUCLEOTIDE SEQUENCE [LARGE SCALE GENOMIC DNA]</scope>
    <source>
        <strain evidence="4 5">DSM 109959</strain>
    </source>
</reference>
<evidence type="ECO:0000259" key="3">
    <source>
        <dbReference type="PROSITE" id="PS50006"/>
    </source>
</evidence>
<dbReference type="PROSITE" id="PS50006">
    <property type="entry name" value="FHA_DOMAIN"/>
    <property type="match status" value="1"/>
</dbReference>
<evidence type="ECO:0000313" key="4">
    <source>
        <dbReference type="EMBL" id="NMM98815.1"/>
    </source>
</evidence>
<feature type="compositionally biased region" description="Polar residues" evidence="2">
    <location>
        <begin position="294"/>
        <end position="307"/>
    </location>
</feature>
<dbReference type="Proteomes" id="UP000543419">
    <property type="component" value="Unassembled WGS sequence"/>
</dbReference>
<feature type="domain" description="FHA" evidence="3">
    <location>
        <begin position="453"/>
        <end position="504"/>
    </location>
</feature>
<evidence type="ECO:0000313" key="5">
    <source>
        <dbReference type="Proteomes" id="UP000543419"/>
    </source>
</evidence>
<feature type="compositionally biased region" description="Polar residues" evidence="2">
    <location>
        <begin position="234"/>
        <end position="252"/>
    </location>
</feature>
<dbReference type="Gene3D" id="2.60.200.20">
    <property type="match status" value="1"/>
</dbReference>
<dbReference type="RefSeq" id="WP_169241473.1">
    <property type="nucleotide sequence ID" value="NZ_JAAIIG010000008.1"/>
</dbReference>
<keyword evidence="1" id="KW-0597">Phosphoprotein</keyword>